<accession>A0ABU1FUR3</accession>
<feature type="chain" id="PRO_5047178995" evidence="5">
    <location>
        <begin position="32"/>
        <end position="350"/>
    </location>
</feature>
<dbReference type="PANTHER" id="PTHR30532:SF24">
    <property type="entry name" value="FERRIC ENTEROBACTIN-BINDING PERIPLASMIC PROTEIN FEPB"/>
    <property type="match status" value="1"/>
</dbReference>
<keyword evidence="8" id="KW-1185">Reference proteome</keyword>
<evidence type="ECO:0000256" key="2">
    <source>
        <dbReference type="ARBA" id="ARBA00008814"/>
    </source>
</evidence>
<dbReference type="PROSITE" id="PS50983">
    <property type="entry name" value="FE_B12_PBP"/>
    <property type="match status" value="1"/>
</dbReference>
<name>A0ABU1FUR3_9MICC</name>
<feature type="signal peptide" evidence="5">
    <location>
        <begin position="1"/>
        <end position="31"/>
    </location>
</feature>
<dbReference type="Gene3D" id="3.40.50.1980">
    <property type="entry name" value="Nitrogenase molybdenum iron protein domain"/>
    <property type="match status" value="2"/>
</dbReference>
<evidence type="ECO:0000256" key="3">
    <source>
        <dbReference type="ARBA" id="ARBA00022448"/>
    </source>
</evidence>
<dbReference type="RefSeq" id="WP_310537313.1">
    <property type="nucleotide sequence ID" value="NZ_BAAAOC010000089.1"/>
</dbReference>
<evidence type="ECO:0000313" key="8">
    <source>
        <dbReference type="Proteomes" id="UP001260872"/>
    </source>
</evidence>
<dbReference type="InterPro" id="IPR051313">
    <property type="entry name" value="Bact_iron-sidero_bind"/>
</dbReference>
<evidence type="ECO:0000256" key="1">
    <source>
        <dbReference type="ARBA" id="ARBA00004196"/>
    </source>
</evidence>
<comment type="similarity">
    <text evidence="2">Belongs to the bacterial solute-binding protein 8 family.</text>
</comment>
<dbReference type="Proteomes" id="UP001260872">
    <property type="component" value="Unassembled WGS sequence"/>
</dbReference>
<gene>
    <name evidence="7" type="ORF">RH857_07270</name>
</gene>
<dbReference type="SUPFAM" id="SSF53807">
    <property type="entry name" value="Helical backbone' metal receptor"/>
    <property type="match status" value="1"/>
</dbReference>
<dbReference type="PANTHER" id="PTHR30532">
    <property type="entry name" value="IRON III DICITRATE-BINDING PERIPLASMIC PROTEIN"/>
    <property type="match status" value="1"/>
</dbReference>
<dbReference type="InterPro" id="IPR002491">
    <property type="entry name" value="ABC_transptr_periplasmic_BD"/>
</dbReference>
<proteinExistence type="inferred from homology"/>
<evidence type="ECO:0000259" key="6">
    <source>
        <dbReference type="PROSITE" id="PS50983"/>
    </source>
</evidence>
<comment type="subcellular location">
    <subcellularLocation>
        <location evidence="1">Cell envelope</location>
    </subcellularLocation>
</comment>
<sequence length="350" mass="37684">MISDRFRSAPLRRGLPALLATTALVALTACGAQGSAETGDEQSPQSEGGLLATVDHMYGPTEVPHPEDGELTVVALGWSDAEVALALGVEPVAVHDWLGFGEETHGVGPWAADLFTEVDPEVIPRSEGELDYEFIQSLDPDLILNVNSGYDEAEYRRLAEIAPTISGPEGADNYNPGWRNHTQLIADALGKSAEGEELIAETEELFAQVREDHPEFEGVEAVTGSKFGEAYGLSYTGDMRWDFLEYVGFDMYGPAAEMEPDEGFFANVSEEQVQVFDADVAVLFPIGYSLEDLENDSLLNSLDVVTEDRAVLLDGEGDLVNAFSAGSVLSIPVLVEELVPQLAEAVENAD</sequence>
<comment type="caution">
    <text evidence="7">The sequence shown here is derived from an EMBL/GenBank/DDBJ whole genome shotgun (WGS) entry which is preliminary data.</text>
</comment>
<dbReference type="Pfam" id="PF01497">
    <property type="entry name" value="Peripla_BP_2"/>
    <property type="match status" value="1"/>
</dbReference>
<evidence type="ECO:0000256" key="5">
    <source>
        <dbReference type="SAM" id="SignalP"/>
    </source>
</evidence>
<protein>
    <submittedName>
        <fullName evidence="7">ABC transporter substrate-binding protein</fullName>
    </submittedName>
</protein>
<evidence type="ECO:0000256" key="4">
    <source>
        <dbReference type="ARBA" id="ARBA00022729"/>
    </source>
</evidence>
<keyword evidence="3" id="KW-0813">Transport</keyword>
<keyword evidence="4 5" id="KW-0732">Signal</keyword>
<reference evidence="8" key="1">
    <citation type="submission" date="2023-07" db="EMBL/GenBank/DDBJ databases">
        <title>Description of three actinobacteria isolated from air of manufacturing shop in a pharmaceutical factory.</title>
        <authorList>
            <person name="Zhang D.-F."/>
        </authorList>
    </citation>
    <scope>NUCLEOTIDE SEQUENCE [LARGE SCALE GENOMIC DNA]</scope>
    <source>
        <strain evidence="8">CCTCC AB 207010</strain>
    </source>
</reference>
<evidence type="ECO:0000313" key="7">
    <source>
        <dbReference type="EMBL" id="MDR5711933.1"/>
    </source>
</evidence>
<dbReference type="EMBL" id="JAVKGT010000015">
    <property type="protein sequence ID" value="MDR5711933.1"/>
    <property type="molecule type" value="Genomic_DNA"/>
</dbReference>
<feature type="domain" description="Fe/B12 periplasmic-binding" evidence="6">
    <location>
        <begin position="72"/>
        <end position="346"/>
    </location>
</feature>
<dbReference type="PROSITE" id="PS51257">
    <property type="entry name" value="PROKAR_LIPOPROTEIN"/>
    <property type="match status" value="1"/>
</dbReference>
<organism evidence="7 8">
    <name type="scientific">Nesterenkonia flava</name>
    <dbReference type="NCBI Taxonomy" id="469799"/>
    <lineage>
        <taxon>Bacteria</taxon>
        <taxon>Bacillati</taxon>
        <taxon>Actinomycetota</taxon>
        <taxon>Actinomycetes</taxon>
        <taxon>Micrococcales</taxon>
        <taxon>Micrococcaceae</taxon>
        <taxon>Nesterenkonia</taxon>
    </lineage>
</organism>